<sequence length="331" mass="36226">MVHAPAETSKQPRQDSSDSKRWPNSISEMLRRRTDEDVADDSLGHSSRSKEILGGYRPESCADGATASSMPQQVVSILDRNRPLGNAALGGPASADELAARYAWHEMTLKFLSAGAALTPEGTPIAEWKMLKDEMELAHSSGAPLSAKARQALVQQSQAQKAIRAATLSAIRAEQVFIQELASLKQAEHRSRVREAMENSSRRTSQRVTRADGSFTSKRFTTSNAIASIRASFNADPDRFTRTSEEPTWFSDQLSSRLSTPSATLYSRACTLAKSLRVRPIVVSASRSHETRRTMGASAVCVDAKFSEDSVTHVSSDATELEERSRTLNRV</sequence>
<accession>A0AB34JYZ2</accession>
<feature type="compositionally biased region" description="Basic and acidic residues" evidence="1">
    <location>
        <begin position="10"/>
        <end position="21"/>
    </location>
</feature>
<organism evidence="2 3">
    <name type="scientific">Prymnesium parvum</name>
    <name type="common">Toxic golden alga</name>
    <dbReference type="NCBI Taxonomy" id="97485"/>
    <lineage>
        <taxon>Eukaryota</taxon>
        <taxon>Haptista</taxon>
        <taxon>Haptophyta</taxon>
        <taxon>Prymnesiophyceae</taxon>
        <taxon>Prymnesiales</taxon>
        <taxon>Prymnesiaceae</taxon>
        <taxon>Prymnesium</taxon>
    </lineage>
</organism>
<gene>
    <name evidence="2" type="ORF">AB1Y20_015630</name>
</gene>
<proteinExistence type="predicted"/>
<comment type="caution">
    <text evidence="2">The sequence shown here is derived from an EMBL/GenBank/DDBJ whole genome shotgun (WGS) entry which is preliminary data.</text>
</comment>
<reference evidence="2 3" key="1">
    <citation type="journal article" date="2024" name="Science">
        <title>Giant polyketide synthase enzymes in the biosynthesis of giant marine polyether toxins.</title>
        <authorList>
            <person name="Fallon T.R."/>
            <person name="Shende V.V."/>
            <person name="Wierzbicki I.H."/>
            <person name="Pendleton A.L."/>
            <person name="Watervoot N.F."/>
            <person name="Auber R.P."/>
            <person name="Gonzalez D.J."/>
            <person name="Wisecaver J.H."/>
            <person name="Moore B.S."/>
        </authorList>
    </citation>
    <scope>NUCLEOTIDE SEQUENCE [LARGE SCALE GENOMIC DNA]</scope>
    <source>
        <strain evidence="2 3">12B1</strain>
    </source>
</reference>
<evidence type="ECO:0000313" key="2">
    <source>
        <dbReference type="EMBL" id="KAL1526939.1"/>
    </source>
</evidence>
<dbReference type="AlphaFoldDB" id="A0AB34JYZ2"/>
<evidence type="ECO:0000256" key="1">
    <source>
        <dbReference type="SAM" id="MobiDB-lite"/>
    </source>
</evidence>
<evidence type="ECO:0000313" key="3">
    <source>
        <dbReference type="Proteomes" id="UP001515480"/>
    </source>
</evidence>
<keyword evidence="3" id="KW-1185">Reference proteome</keyword>
<dbReference type="EMBL" id="JBGBPQ010000003">
    <property type="protein sequence ID" value="KAL1526939.1"/>
    <property type="molecule type" value="Genomic_DNA"/>
</dbReference>
<feature type="region of interest" description="Disordered" evidence="1">
    <location>
        <begin position="1"/>
        <end position="68"/>
    </location>
</feature>
<protein>
    <submittedName>
        <fullName evidence="2">Uncharacterized protein</fullName>
    </submittedName>
</protein>
<dbReference type="Proteomes" id="UP001515480">
    <property type="component" value="Unassembled WGS sequence"/>
</dbReference>
<name>A0AB34JYZ2_PRYPA</name>